<dbReference type="Proteomes" id="UP000092993">
    <property type="component" value="Unassembled WGS sequence"/>
</dbReference>
<evidence type="ECO:0000256" key="1">
    <source>
        <dbReference type="SAM" id="MobiDB-lite"/>
    </source>
</evidence>
<protein>
    <submittedName>
        <fullName evidence="2">Uncharacterized protein</fullName>
    </submittedName>
</protein>
<proteinExistence type="predicted"/>
<dbReference type="EMBL" id="LUGG01000001">
    <property type="protein sequence ID" value="OBZ79984.1"/>
    <property type="molecule type" value="Genomic_DNA"/>
</dbReference>
<feature type="compositionally biased region" description="Polar residues" evidence="1">
    <location>
        <begin position="1"/>
        <end position="10"/>
    </location>
</feature>
<accession>A0A1C7MY01</accession>
<gene>
    <name evidence="2" type="ORF">A0H81_00706</name>
</gene>
<evidence type="ECO:0000313" key="3">
    <source>
        <dbReference type="Proteomes" id="UP000092993"/>
    </source>
</evidence>
<reference evidence="2 3" key="1">
    <citation type="submission" date="2016-03" db="EMBL/GenBank/DDBJ databases">
        <title>Whole genome sequencing of Grifola frondosa 9006-11.</title>
        <authorList>
            <person name="Min B."/>
            <person name="Park H."/>
            <person name="Kim J.-G."/>
            <person name="Cho H."/>
            <person name="Oh Y.-L."/>
            <person name="Kong W.-S."/>
            <person name="Choi I.-G."/>
        </authorList>
    </citation>
    <scope>NUCLEOTIDE SEQUENCE [LARGE SCALE GENOMIC DNA]</scope>
    <source>
        <strain evidence="2 3">9006-11</strain>
    </source>
</reference>
<dbReference type="AlphaFoldDB" id="A0A1C7MY01"/>
<name>A0A1C7MY01_GRIFR</name>
<sequence>MLVATSSARRSSFGAEAGAGPAEEYRSSAPVRLLRRSRGPCGTMRCSPSRRPESLRRRSSPGSGSRPVHALGISPERQPVLEEYAESRKMPGARRVGWGCEARRRQAPSAGCCCWCAGSPLRAGRAHSPWCCLDRAFG</sequence>
<feature type="region of interest" description="Disordered" evidence="1">
    <location>
        <begin position="1"/>
        <end position="77"/>
    </location>
</feature>
<evidence type="ECO:0000313" key="2">
    <source>
        <dbReference type="EMBL" id="OBZ79984.1"/>
    </source>
</evidence>
<organism evidence="2 3">
    <name type="scientific">Grifola frondosa</name>
    <name type="common">Maitake</name>
    <name type="synonym">Polyporus frondosus</name>
    <dbReference type="NCBI Taxonomy" id="5627"/>
    <lineage>
        <taxon>Eukaryota</taxon>
        <taxon>Fungi</taxon>
        <taxon>Dikarya</taxon>
        <taxon>Basidiomycota</taxon>
        <taxon>Agaricomycotina</taxon>
        <taxon>Agaricomycetes</taxon>
        <taxon>Polyporales</taxon>
        <taxon>Grifolaceae</taxon>
        <taxon>Grifola</taxon>
    </lineage>
</organism>
<keyword evidence="3" id="KW-1185">Reference proteome</keyword>
<comment type="caution">
    <text evidence="2">The sequence shown here is derived from an EMBL/GenBank/DDBJ whole genome shotgun (WGS) entry which is preliminary data.</text>
</comment>